<keyword evidence="3" id="KW-0808">Transferase</keyword>
<feature type="domain" description="DUF7782" evidence="8">
    <location>
        <begin position="419"/>
        <end position="531"/>
    </location>
</feature>
<evidence type="ECO:0000259" key="8">
    <source>
        <dbReference type="Pfam" id="PF25004"/>
    </source>
</evidence>
<keyword evidence="10" id="KW-1185">Reference proteome</keyword>
<comment type="similarity">
    <text evidence="1">Belongs to the eukaryotic/archaeal PrmC-related family.</text>
</comment>
<proteinExistence type="inferred from homology"/>
<evidence type="ECO:0000256" key="1">
    <source>
        <dbReference type="ARBA" id="ARBA00006149"/>
    </source>
</evidence>
<sequence>MIEPLLGTDGAARLRADLLAADFTDAGLAARLDARTAGAVRRGDAARVRRRLATADDPLAVLVRLFLAGARVPAPVAARALPSVPLESAIEAGLLVAAGDTVRAGVEVQPYGDADAAEPWWIVADLPAALRGGPLPTDHVLGIGGASTTLALATMRTPVRTALDLGTGCGVQALHLSRHAGAVTGTDISTRALRFAATTAALSGQRFELLAGDLVEPVAGRRYDLVVSNPPFIVGPTGRAHYTYRDSGRAGDAVVAELLAALPAMLTDGGHAQFLANWIHPADGDWAQRLADLIAPTGLDAWVIQREVSTPEEYVRLWLADTGEADEAGTPSADAAAAGHTAGGTTAASAPGHTSGGASSAAAAGNTSADEWLDWFAAEGIEAVGFGVVSLRAGGHADPTVRIEDLRQPTDPIGGLVPEWFARADWLRAHPGLALLATRLRPADTLALHTESRLTDDGWTGQVRRFALDSGARYVEETDELVAALVAGCRGLPLGDVLDLLAAGYGLDRDLLVATAVPVVAGLVERGILLPAD</sequence>
<dbReference type="GO" id="GO:0008276">
    <property type="term" value="F:protein methyltransferase activity"/>
    <property type="evidence" value="ECO:0007669"/>
    <property type="project" value="TreeGrafter"/>
</dbReference>
<dbReference type="Pfam" id="PF05175">
    <property type="entry name" value="MTS"/>
    <property type="match status" value="1"/>
</dbReference>
<dbReference type="Proteomes" id="UP000614996">
    <property type="component" value="Unassembled WGS sequence"/>
</dbReference>
<dbReference type="RefSeq" id="WP_225918556.1">
    <property type="nucleotide sequence ID" value="NZ_BOPO01000047.1"/>
</dbReference>
<dbReference type="InterPro" id="IPR029063">
    <property type="entry name" value="SAM-dependent_MTases_sf"/>
</dbReference>
<reference evidence="10" key="1">
    <citation type="journal article" date="2021" name="Int. J. Syst. Evol. Microbiol.">
        <title>Actinocatenispora comari sp. nov., an endophytic actinomycete isolated from aerial parts of Comarum salesowianum.</title>
        <authorList>
            <person name="Oyunbileg N."/>
            <person name="Iizaka Y."/>
            <person name="Hamada M."/>
            <person name="Davaapurev B.O."/>
            <person name="Fukumoto A."/>
            <person name="Tsetseg B."/>
            <person name="Kato F."/>
            <person name="Tamura T."/>
            <person name="Batkhuu J."/>
            <person name="Anzai Y."/>
        </authorList>
    </citation>
    <scope>NUCLEOTIDE SEQUENCE [LARGE SCALE GENOMIC DNA]</scope>
    <source>
        <strain evidence="10">NUM-2625</strain>
    </source>
</reference>
<dbReference type="PANTHER" id="PTHR45875">
    <property type="entry name" value="METHYLTRANSFERASE N6AMT1"/>
    <property type="match status" value="1"/>
</dbReference>
<evidence type="ECO:0000313" key="9">
    <source>
        <dbReference type="EMBL" id="GIL27528.1"/>
    </source>
</evidence>
<feature type="domain" description="Methyltransferase small" evidence="6">
    <location>
        <begin position="148"/>
        <end position="236"/>
    </location>
</feature>
<dbReference type="GO" id="GO:0032259">
    <property type="term" value="P:methylation"/>
    <property type="evidence" value="ECO:0007669"/>
    <property type="project" value="UniProtKB-KW"/>
</dbReference>
<evidence type="ECO:0000256" key="4">
    <source>
        <dbReference type="ARBA" id="ARBA00022691"/>
    </source>
</evidence>
<dbReference type="AlphaFoldDB" id="A0A8J4AF68"/>
<dbReference type="GO" id="GO:0035657">
    <property type="term" value="C:eRF1 methyltransferase complex"/>
    <property type="evidence" value="ECO:0007669"/>
    <property type="project" value="TreeGrafter"/>
</dbReference>
<gene>
    <name evidence="9" type="ORF">NUM_27820</name>
</gene>
<organism evidence="9 10">
    <name type="scientific">Actinocatenispora comari</name>
    <dbReference type="NCBI Taxonomy" id="2807577"/>
    <lineage>
        <taxon>Bacteria</taxon>
        <taxon>Bacillati</taxon>
        <taxon>Actinomycetota</taxon>
        <taxon>Actinomycetes</taxon>
        <taxon>Micromonosporales</taxon>
        <taxon>Micromonosporaceae</taxon>
        <taxon>Actinocatenispora</taxon>
    </lineage>
</organism>
<protein>
    <submittedName>
        <fullName evidence="9">Methyltransferase</fullName>
    </submittedName>
</protein>
<dbReference type="Pfam" id="PF23186">
    <property type="entry name" value="DUF7059"/>
    <property type="match status" value="1"/>
</dbReference>
<dbReference type="InterPro" id="IPR052190">
    <property type="entry name" value="Euk-Arch_PrmC-MTase"/>
</dbReference>
<keyword evidence="2 9" id="KW-0489">Methyltransferase</keyword>
<evidence type="ECO:0000256" key="3">
    <source>
        <dbReference type="ARBA" id="ARBA00022679"/>
    </source>
</evidence>
<dbReference type="GO" id="GO:0003676">
    <property type="term" value="F:nucleic acid binding"/>
    <property type="evidence" value="ECO:0007669"/>
    <property type="project" value="InterPro"/>
</dbReference>
<evidence type="ECO:0000256" key="5">
    <source>
        <dbReference type="SAM" id="MobiDB-lite"/>
    </source>
</evidence>
<keyword evidence="4" id="KW-0949">S-adenosyl-L-methionine</keyword>
<name>A0A8J4AF68_9ACTN</name>
<accession>A0A8J4AF68</accession>
<dbReference type="Gene3D" id="3.40.50.150">
    <property type="entry name" value="Vaccinia Virus protein VP39"/>
    <property type="match status" value="1"/>
</dbReference>
<dbReference type="InterPro" id="IPR056684">
    <property type="entry name" value="DUF7782"/>
</dbReference>
<dbReference type="InterPro" id="IPR002052">
    <property type="entry name" value="DNA_methylase_N6_adenine_CS"/>
</dbReference>
<dbReference type="SUPFAM" id="SSF53335">
    <property type="entry name" value="S-adenosyl-L-methionine-dependent methyltransferases"/>
    <property type="match status" value="1"/>
</dbReference>
<dbReference type="EMBL" id="BOPO01000047">
    <property type="protein sequence ID" value="GIL27528.1"/>
    <property type="molecule type" value="Genomic_DNA"/>
</dbReference>
<evidence type="ECO:0000256" key="2">
    <source>
        <dbReference type="ARBA" id="ARBA00022603"/>
    </source>
</evidence>
<dbReference type="PROSITE" id="PS00092">
    <property type="entry name" value="N6_MTASE"/>
    <property type="match status" value="1"/>
</dbReference>
<feature type="domain" description="DUF7059" evidence="7">
    <location>
        <begin position="20"/>
        <end position="104"/>
    </location>
</feature>
<comment type="caution">
    <text evidence="9">The sequence shown here is derived from an EMBL/GenBank/DDBJ whole genome shotgun (WGS) entry which is preliminary data.</text>
</comment>
<dbReference type="Pfam" id="PF25004">
    <property type="entry name" value="DUF7782"/>
    <property type="match status" value="1"/>
</dbReference>
<dbReference type="InterPro" id="IPR007848">
    <property type="entry name" value="Small_mtfrase_dom"/>
</dbReference>
<dbReference type="InterPro" id="IPR055487">
    <property type="entry name" value="DUF7059"/>
</dbReference>
<evidence type="ECO:0000259" key="7">
    <source>
        <dbReference type="Pfam" id="PF23186"/>
    </source>
</evidence>
<feature type="compositionally biased region" description="Low complexity" evidence="5">
    <location>
        <begin position="328"/>
        <end position="363"/>
    </location>
</feature>
<dbReference type="PANTHER" id="PTHR45875:SF1">
    <property type="entry name" value="METHYLTRANSFERASE N6AMT1"/>
    <property type="match status" value="1"/>
</dbReference>
<dbReference type="CDD" id="cd02440">
    <property type="entry name" value="AdoMet_MTases"/>
    <property type="match status" value="1"/>
</dbReference>
<dbReference type="GO" id="GO:0008757">
    <property type="term" value="F:S-adenosylmethionine-dependent methyltransferase activity"/>
    <property type="evidence" value="ECO:0007669"/>
    <property type="project" value="TreeGrafter"/>
</dbReference>
<dbReference type="GO" id="GO:0008170">
    <property type="term" value="F:N-methyltransferase activity"/>
    <property type="evidence" value="ECO:0007669"/>
    <property type="project" value="UniProtKB-ARBA"/>
</dbReference>
<evidence type="ECO:0000313" key="10">
    <source>
        <dbReference type="Proteomes" id="UP000614996"/>
    </source>
</evidence>
<evidence type="ECO:0000259" key="6">
    <source>
        <dbReference type="Pfam" id="PF05175"/>
    </source>
</evidence>
<feature type="region of interest" description="Disordered" evidence="5">
    <location>
        <begin position="325"/>
        <end position="363"/>
    </location>
</feature>